<name>A0A7L0VZB5_ALELA</name>
<feature type="coiled-coil region" evidence="1">
    <location>
        <begin position="40"/>
        <end position="128"/>
    </location>
</feature>
<evidence type="ECO:0000256" key="2">
    <source>
        <dbReference type="SAM" id="MobiDB-lite"/>
    </source>
</evidence>
<dbReference type="EMBL" id="VXAV01001545">
    <property type="protein sequence ID" value="NXL84473.1"/>
    <property type="molecule type" value="Genomic_DNA"/>
</dbReference>
<gene>
    <name evidence="4" type="primary">Qrich2</name>
    <name evidence="4" type="ORF">ALELAT_R11510</name>
</gene>
<proteinExistence type="predicted"/>
<dbReference type="AlphaFoldDB" id="A0A7L0VZB5"/>
<feature type="non-terminal residue" evidence="4">
    <location>
        <position position="164"/>
    </location>
</feature>
<evidence type="ECO:0000259" key="3">
    <source>
        <dbReference type="Pfam" id="PF16043"/>
    </source>
</evidence>
<evidence type="ECO:0000313" key="4">
    <source>
        <dbReference type="EMBL" id="NXL84473.1"/>
    </source>
</evidence>
<keyword evidence="1" id="KW-0175">Coiled coil</keyword>
<feature type="region of interest" description="Disordered" evidence="2">
    <location>
        <begin position="143"/>
        <end position="164"/>
    </location>
</feature>
<dbReference type="Gene3D" id="1.10.357.10">
    <property type="entry name" value="Tetracycline Repressor, domain 2"/>
    <property type="match status" value="1"/>
</dbReference>
<comment type="caution">
    <text evidence="4">The sequence shown here is derived from an EMBL/GenBank/DDBJ whole genome shotgun (WGS) entry which is preliminary data.</text>
</comment>
<reference evidence="4 5" key="1">
    <citation type="submission" date="2019-09" db="EMBL/GenBank/DDBJ databases">
        <title>Bird 10,000 Genomes (B10K) Project - Family phase.</title>
        <authorList>
            <person name="Zhang G."/>
        </authorList>
    </citation>
    <scope>NUCLEOTIDE SEQUENCE [LARGE SCALE GENOMIC DNA]</scope>
    <source>
        <strain evidence="4">B10K-DU-001-39</strain>
        <tissue evidence="4">Muscle</tissue>
    </source>
</reference>
<sequence>DEELLKHIQATIAQVQGDCEKLSSITGSLVDDRCQKQRDIEALFQSLERLEKQKADKEELVLEIDQKADRTTLAGKVSCAQFEAAMEQLNKMIEEMLSRVTGQEQDWHQIQQKLIEELDSKLDRLELDPLRQQLEERWRSVLKQLKEKAPPPQAEADDAAGIRK</sequence>
<dbReference type="PANTHER" id="PTHR46766:SF1">
    <property type="entry name" value="GLUTAMINE-RICH PROTEIN 2"/>
    <property type="match status" value="1"/>
</dbReference>
<accession>A0A7L0VZB5</accession>
<feature type="non-terminal residue" evidence="4">
    <location>
        <position position="1"/>
    </location>
</feature>
<dbReference type="PANTHER" id="PTHR46766">
    <property type="entry name" value="GLUTAMINE-RICH PROTEIN 2"/>
    <property type="match status" value="1"/>
</dbReference>
<evidence type="ECO:0000313" key="5">
    <source>
        <dbReference type="Proteomes" id="UP000562322"/>
    </source>
</evidence>
<protein>
    <submittedName>
        <fullName evidence="4">QRIC2 protein</fullName>
    </submittedName>
</protein>
<keyword evidence="5" id="KW-1185">Reference proteome</keyword>
<feature type="domain" description="DUF4795" evidence="3">
    <location>
        <begin position="1"/>
        <end position="164"/>
    </location>
</feature>
<evidence type="ECO:0000256" key="1">
    <source>
        <dbReference type="SAM" id="Coils"/>
    </source>
</evidence>
<organism evidence="4 5">
    <name type="scientific">Alectura lathami</name>
    <name type="common">Australian brush turkey</name>
    <dbReference type="NCBI Taxonomy" id="81907"/>
    <lineage>
        <taxon>Eukaryota</taxon>
        <taxon>Metazoa</taxon>
        <taxon>Chordata</taxon>
        <taxon>Craniata</taxon>
        <taxon>Vertebrata</taxon>
        <taxon>Euteleostomi</taxon>
        <taxon>Archelosauria</taxon>
        <taxon>Archosauria</taxon>
        <taxon>Dinosauria</taxon>
        <taxon>Saurischia</taxon>
        <taxon>Theropoda</taxon>
        <taxon>Coelurosauria</taxon>
        <taxon>Aves</taxon>
        <taxon>Neognathae</taxon>
        <taxon>Galloanserae</taxon>
        <taxon>Galliformes</taxon>
        <taxon>Megapodiidae</taxon>
        <taxon>Alectura</taxon>
    </lineage>
</organism>
<dbReference type="OrthoDB" id="9118931at2759"/>
<dbReference type="InterPro" id="IPR032013">
    <property type="entry name" value="DUF4795"/>
</dbReference>
<dbReference type="Pfam" id="PF16043">
    <property type="entry name" value="DUF4795"/>
    <property type="match status" value="1"/>
</dbReference>
<dbReference type="Proteomes" id="UP000562322">
    <property type="component" value="Unassembled WGS sequence"/>
</dbReference>